<dbReference type="EMBL" id="BAABKX010000030">
    <property type="protein sequence ID" value="GAA5065833.1"/>
    <property type="molecule type" value="Genomic_DNA"/>
</dbReference>
<dbReference type="PROSITE" id="PS50893">
    <property type="entry name" value="ABC_TRANSPORTER_2"/>
    <property type="match status" value="1"/>
</dbReference>
<evidence type="ECO:0000256" key="11">
    <source>
        <dbReference type="ARBA" id="ARBA00047936"/>
    </source>
</evidence>
<sequence>MIEFERISKEYADGTVAVDDVSFEIPAGETVTIVGPSGCGKTTTMKMINGLINPTEGTIHINGTPLIERDPIEHRRNIGYVIQDIGLFSHLTIRENIGIVPDISGWDGDQIDKRVKELVELVRLPPTVTDNYPDELSGGQQQRVGVARALAANPDVLLMDEPFGALDPITREQLQDEFLDIQRDLDVTIAFVTHDIDEALKMGDHVAVMHDGKLVQFDTPQELLSNPKNKFVEQFIGEDRIFRRLQTISVEEVMETVQTRQFPDEGSMLQLDTSLKSALQLLLSQEQDVIPVVDDGAVVGELCEEDVKTVLDIESFDRTTGASHA</sequence>
<dbReference type="EC" id="7.3.2.6" evidence="9"/>
<evidence type="ECO:0000313" key="14">
    <source>
        <dbReference type="EMBL" id="GAA5065833.1"/>
    </source>
</evidence>
<dbReference type="GO" id="GO:0005524">
    <property type="term" value="F:ATP binding"/>
    <property type="evidence" value="ECO:0007669"/>
    <property type="project" value="UniProtKB-KW"/>
</dbReference>
<evidence type="ECO:0000313" key="15">
    <source>
        <dbReference type="Proteomes" id="UP001501729"/>
    </source>
</evidence>
<comment type="subcellular location">
    <subcellularLocation>
        <location evidence="1">Cell membrane</location>
    </subcellularLocation>
</comment>
<keyword evidence="6 14" id="KW-0067">ATP-binding</keyword>
<dbReference type="InterPro" id="IPR027417">
    <property type="entry name" value="P-loop_NTPase"/>
</dbReference>
<name>A0AAV3US74_9EURY</name>
<evidence type="ECO:0000256" key="3">
    <source>
        <dbReference type="ARBA" id="ARBA00022505"/>
    </source>
</evidence>
<comment type="function">
    <text evidence="12">Part of the ABC transporter complex WtpABC involved in molybdate/tungstate import. Responsible for energy coupling to the transport system.</text>
</comment>
<protein>
    <recommendedName>
        <fullName evidence="10">Molybdate/tungstate import ATP-binding protein WtpC</fullName>
        <ecNumber evidence="9">7.3.2.6</ecNumber>
    </recommendedName>
</protein>
<dbReference type="SUPFAM" id="SSF52540">
    <property type="entry name" value="P-loop containing nucleoside triphosphate hydrolases"/>
    <property type="match status" value="1"/>
</dbReference>
<keyword evidence="2" id="KW-0813">Transport</keyword>
<comment type="caution">
    <text evidence="14">The sequence shown here is derived from an EMBL/GenBank/DDBJ whole genome shotgun (WGS) entry which is preliminary data.</text>
</comment>
<dbReference type="GO" id="GO:1901238">
    <property type="term" value="F:ABC-type tungstate transporter activity"/>
    <property type="evidence" value="ECO:0007669"/>
    <property type="project" value="UniProtKB-EC"/>
</dbReference>
<gene>
    <name evidence="14" type="ORF">GCM10025751_57180</name>
</gene>
<dbReference type="PANTHER" id="PTHR43117">
    <property type="entry name" value="OSMOPROTECTANT IMPORT ATP-BINDING PROTEIN OSMV"/>
    <property type="match status" value="1"/>
</dbReference>
<dbReference type="AlphaFoldDB" id="A0AAV3US74"/>
<dbReference type="Proteomes" id="UP001501729">
    <property type="component" value="Unassembled WGS sequence"/>
</dbReference>
<evidence type="ECO:0000256" key="7">
    <source>
        <dbReference type="ARBA" id="ARBA00038307"/>
    </source>
</evidence>
<dbReference type="SMART" id="SM00382">
    <property type="entry name" value="AAA"/>
    <property type="match status" value="1"/>
</dbReference>
<dbReference type="InterPro" id="IPR017871">
    <property type="entry name" value="ABC_transporter-like_CS"/>
</dbReference>
<comment type="catalytic activity">
    <reaction evidence="11">
        <text>tungstate(in) + ATP + H2O = tungstate(out) + ADP + phosphate + H(+)</text>
        <dbReference type="Rhea" id="RHEA:35027"/>
        <dbReference type="ChEBI" id="CHEBI:15377"/>
        <dbReference type="ChEBI" id="CHEBI:15378"/>
        <dbReference type="ChEBI" id="CHEBI:30616"/>
        <dbReference type="ChEBI" id="CHEBI:43474"/>
        <dbReference type="ChEBI" id="CHEBI:46502"/>
        <dbReference type="ChEBI" id="CHEBI:456216"/>
        <dbReference type="EC" id="7.3.2.6"/>
    </reaction>
</comment>
<dbReference type="InterPro" id="IPR003439">
    <property type="entry name" value="ABC_transporter-like_ATP-bd"/>
</dbReference>
<keyword evidence="3" id="KW-0500">Molybdenum</keyword>
<organism evidence="14 15">
    <name type="scientific">Haladaptatus pallidirubidus</name>
    <dbReference type="NCBI Taxonomy" id="1008152"/>
    <lineage>
        <taxon>Archaea</taxon>
        <taxon>Methanobacteriati</taxon>
        <taxon>Methanobacteriota</taxon>
        <taxon>Stenosarchaea group</taxon>
        <taxon>Halobacteria</taxon>
        <taxon>Halobacteriales</taxon>
        <taxon>Haladaptataceae</taxon>
        <taxon>Haladaptatus</taxon>
    </lineage>
</organism>
<evidence type="ECO:0000256" key="5">
    <source>
        <dbReference type="ARBA" id="ARBA00022741"/>
    </source>
</evidence>
<dbReference type="GeneID" id="68617328"/>
<evidence type="ECO:0000259" key="13">
    <source>
        <dbReference type="PROSITE" id="PS50893"/>
    </source>
</evidence>
<dbReference type="InterPro" id="IPR005892">
    <property type="entry name" value="Gly-betaine_transp_ATP-bd"/>
</dbReference>
<proteinExistence type="inferred from homology"/>
<reference evidence="14 15" key="1">
    <citation type="journal article" date="2019" name="Int. J. Syst. Evol. Microbiol.">
        <title>The Global Catalogue of Microorganisms (GCM) 10K type strain sequencing project: providing services to taxonomists for standard genome sequencing and annotation.</title>
        <authorList>
            <consortium name="The Broad Institute Genomics Platform"/>
            <consortium name="The Broad Institute Genome Sequencing Center for Infectious Disease"/>
            <person name="Wu L."/>
            <person name="Ma J."/>
        </authorList>
    </citation>
    <scope>NUCLEOTIDE SEQUENCE [LARGE SCALE GENOMIC DNA]</scope>
    <source>
        <strain evidence="14 15">JCM 17504</strain>
    </source>
</reference>
<keyword evidence="4" id="KW-0677">Repeat</keyword>
<evidence type="ECO:0000256" key="6">
    <source>
        <dbReference type="ARBA" id="ARBA00022840"/>
    </source>
</evidence>
<keyword evidence="5" id="KW-0547">Nucleotide-binding</keyword>
<feature type="domain" description="ABC transporter" evidence="13">
    <location>
        <begin position="2"/>
        <end position="236"/>
    </location>
</feature>
<evidence type="ECO:0000256" key="2">
    <source>
        <dbReference type="ARBA" id="ARBA00022448"/>
    </source>
</evidence>
<dbReference type="GO" id="GO:0005886">
    <property type="term" value="C:plasma membrane"/>
    <property type="evidence" value="ECO:0007669"/>
    <property type="project" value="UniProtKB-SubCell"/>
</dbReference>
<dbReference type="FunFam" id="3.40.50.300:FF:000425">
    <property type="entry name" value="Probable ABC transporter, ATP-binding subunit"/>
    <property type="match status" value="1"/>
</dbReference>
<evidence type="ECO:0000256" key="8">
    <source>
        <dbReference type="ARBA" id="ARBA00038781"/>
    </source>
</evidence>
<accession>A0AAV3US74</accession>
<evidence type="ECO:0000256" key="1">
    <source>
        <dbReference type="ARBA" id="ARBA00004236"/>
    </source>
</evidence>
<keyword evidence="15" id="KW-1185">Reference proteome</keyword>
<dbReference type="PANTHER" id="PTHR43117:SF4">
    <property type="entry name" value="OSMOPROTECTANT IMPORT ATP-BINDING PROTEIN OSMV"/>
    <property type="match status" value="1"/>
</dbReference>
<dbReference type="InterPro" id="IPR003593">
    <property type="entry name" value="AAA+_ATPase"/>
</dbReference>
<comment type="subunit">
    <text evidence="8">The complex is composed of two ATP-binding proteins (WtpC), two transmembrane proteins (WtpB) and a solute-binding protein (WtpA).</text>
</comment>
<dbReference type="GO" id="GO:0031460">
    <property type="term" value="P:glycine betaine transport"/>
    <property type="evidence" value="ECO:0007669"/>
    <property type="project" value="InterPro"/>
</dbReference>
<dbReference type="SUPFAM" id="SSF54631">
    <property type="entry name" value="CBS-domain pair"/>
    <property type="match status" value="1"/>
</dbReference>
<evidence type="ECO:0000256" key="4">
    <source>
        <dbReference type="ARBA" id="ARBA00022737"/>
    </source>
</evidence>
<dbReference type="InterPro" id="IPR046342">
    <property type="entry name" value="CBS_dom_sf"/>
</dbReference>
<evidence type="ECO:0000256" key="12">
    <source>
        <dbReference type="ARBA" id="ARBA00057369"/>
    </source>
</evidence>
<dbReference type="GO" id="GO:0016887">
    <property type="term" value="F:ATP hydrolysis activity"/>
    <property type="evidence" value="ECO:0007669"/>
    <property type="project" value="InterPro"/>
</dbReference>
<dbReference type="Pfam" id="PF00005">
    <property type="entry name" value="ABC_tran"/>
    <property type="match status" value="1"/>
</dbReference>
<comment type="similarity">
    <text evidence="7">Belongs to the ABC transporter superfamily. Sulfate/tungstate importer (TC 3.A.1.6) family.</text>
</comment>
<evidence type="ECO:0000256" key="10">
    <source>
        <dbReference type="ARBA" id="ARBA00041133"/>
    </source>
</evidence>
<dbReference type="RefSeq" id="WP_227779170.1">
    <property type="nucleotide sequence ID" value="NZ_BAABKX010000030.1"/>
</dbReference>
<dbReference type="Gene3D" id="3.40.50.300">
    <property type="entry name" value="P-loop containing nucleotide triphosphate hydrolases"/>
    <property type="match status" value="1"/>
</dbReference>
<evidence type="ECO:0000256" key="9">
    <source>
        <dbReference type="ARBA" id="ARBA00039025"/>
    </source>
</evidence>
<dbReference type="PROSITE" id="PS00211">
    <property type="entry name" value="ABC_TRANSPORTER_1"/>
    <property type="match status" value="1"/>
</dbReference>
<dbReference type="NCBIfam" id="TIGR01186">
    <property type="entry name" value="proV"/>
    <property type="match status" value="1"/>
</dbReference>